<dbReference type="RefSeq" id="WP_012890027.1">
    <property type="nucleotide sequence ID" value="NC_013595.1"/>
</dbReference>
<dbReference type="PANTHER" id="PTHR43767:SF1">
    <property type="entry name" value="NONRIBOSOMAL PEPTIDE SYNTHASE PES1 (EUROFUNG)-RELATED"/>
    <property type="match status" value="1"/>
</dbReference>
<proteinExistence type="predicted"/>
<dbReference type="Gene3D" id="3.40.50.12780">
    <property type="entry name" value="N-terminal domain of ligase-like"/>
    <property type="match status" value="1"/>
</dbReference>
<dbReference type="GO" id="GO:0016878">
    <property type="term" value="F:acid-thiol ligase activity"/>
    <property type="evidence" value="ECO:0007669"/>
    <property type="project" value="UniProtKB-ARBA"/>
</dbReference>
<feature type="domain" description="AMP-dependent synthetase/ligase" evidence="2">
    <location>
        <begin position="16"/>
        <end position="355"/>
    </location>
</feature>
<dbReference type="AlphaFoldDB" id="D2BDJ4"/>
<dbReference type="SUPFAM" id="SSF52777">
    <property type="entry name" value="CoA-dependent acyltransferases"/>
    <property type="match status" value="2"/>
</dbReference>
<dbReference type="InterPro" id="IPR000873">
    <property type="entry name" value="AMP-dep_synth/lig_dom"/>
</dbReference>
<evidence type="ECO:0000259" key="2">
    <source>
        <dbReference type="Pfam" id="PF00501"/>
    </source>
</evidence>
<dbReference type="Proteomes" id="UP000002029">
    <property type="component" value="Chromosome"/>
</dbReference>
<dbReference type="Pfam" id="PF00668">
    <property type="entry name" value="Condensation"/>
    <property type="match status" value="1"/>
</dbReference>
<dbReference type="eggNOG" id="COG0318">
    <property type="taxonomic scope" value="Bacteria"/>
</dbReference>
<dbReference type="GO" id="GO:0008610">
    <property type="term" value="P:lipid biosynthetic process"/>
    <property type="evidence" value="ECO:0007669"/>
    <property type="project" value="UniProtKB-ARBA"/>
</dbReference>
<feature type="compositionally biased region" description="Basic and acidic residues" evidence="1">
    <location>
        <begin position="605"/>
        <end position="616"/>
    </location>
</feature>
<feature type="compositionally biased region" description="Gly residues" evidence="1">
    <location>
        <begin position="575"/>
        <end position="584"/>
    </location>
</feature>
<feature type="region of interest" description="Disordered" evidence="1">
    <location>
        <begin position="570"/>
        <end position="616"/>
    </location>
</feature>
<reference evidence="5 6" key="1">
    <citation type="journal article" date="2010" name="Stand. Genomic Sci.">
        <title>Complete genome sequence of Streptosporangium roseum type strain (NI 9100).</title>
        <authorList>
            <person name="Nolan M."/>
            <person name="Sikorski J."/>
            <person name="Jando M."/>
            <person name="Lucas S."/>
            <person name="Lapidus A."/>
            <person name="Glavina Del Rio T."/>
            <person name="Chen F."/>
            <person name="Tice H."/>
            <person name="Pitluck S."/>
            <person name="Cheng J.F."/>
            <person name="Chertkov O."/>
            <person name="Sims D."/>
            <person name="Meincke L."/>
            <person name="Brettin T."/>
            <person name="Han C."/>
            <person name="Detter J.C."/>
            <person name="Bruce D."/>
            <person name="Goodwin L."/>
            <person name="Land M."/>
            <person name="Hauser L."/>
            <person name="Chang Y.J."/>
            <person name="Jeffries C.D."/>
            <person name="Ivanova N."/>
            <person name="Mavromatis K."/>
            <person name="Mikhailova N."/>
            <person name="Chen A."/>
            <person name="Palaniappan K."/>
            <person name="Chain P."/>
            <person name="Rohde M."/>
            <person name="Goker M."/>
            <person name="Bristow J."/>
            <person name="Eisen J.A."/>
            <person name="Markowitz V."/>
            <person name="Hugenholtz P."/>
            <person name="Kyrpides N.C."/>
            <person name="Klenk H.P."/>
        </authorList>
    </citation>
    <scope>NUCLEOTIDE SEQUENCE [LARGE SCALE GENOMIC DNA]</scope>
    <source>
        <strain evidence="6">ATCC 12428 / DSM 43021 / JCM 3005 / NI 9100</strain>
    </source>
</reference>
<dbReference type="InterPro" id="IPR045851">
    <property type="entry name" value="AMP-bd_C_sf"/>
</dbReference>
<evidence type="ECO:0000256" key="1">
    <source>
        <dbReference type="SAM" id="MobiDB-lite"/>
    </source>
</evidence>
<dbReference type="InterPro" id="IPR020845">
    <property type="entry name" value="AMP-binding_CS"/>
</dbReference>
<dbReference type="InterPro" id="IPR023213">
    <property type="entry name" value="CAT-like_dom_sf"/>
</dbReference>
<evidence type="ECO:0000313" key="5">
    <source>
        <dbReference type="EMBL" id="ACZ86283.1"/>
    </source>
</evidence>
<dbReference type="InterPro" id="IPR042099">
    <property type="entry name" value="ANL_N_sf"/>
</dbReference>
<dbReference type="PANTHER" id="PTHR43767">
    <property type="entry name" value="LONG-CHAIN-FATTY-ACID--COA LIGASE"/>
    <property type="match status" value="1"/>
</dbReference>
<feature type="region of interest" description="Disordered" evidence="1">
    <location>
        <begin position="686"/>
        <end position="747"/>
    </location>
</feature>
<sequence>MSVHDPAPLTIPRLLAARAETDPDRPALVADGLGDLTFGQWERRSDAAARGLLDRGLRHGDRIGLLFGGDEWTEFAVAFCAVLKAGGVAVPLSARLSGHEVLDTLGRCAATGVLHGTGTPGLQDPGRWWTTTPETGGGSPTGVEVRPGDLAQIIYTSGTTGTPKGVGATHANLTHGRSPYPRRRAYSHSQRFLHAFPIGTNAAQMMLMDALTAHPAALTLPGFEPEEFCRLIEAHRVGTVFLVPSMAIELLGSGAHRRHDLSSVLLLSSSAAALPPSVAQDLAAAFAGATLVNYYTSTEAVPAQTTMIVDPARPTSLGRATDLGDLRILGPDGRALPPGETGEVWLRSPAAPRSYVGDPEGSALVFRDGWVRMGDLGHLDADGYLYLSDRESDVIKSGALKVSTVQIEAALHEHPAVAEAAVVGVPHPVMGAMPAAAVRLAHPVPVDEIRDFLSTRLARHELPTRIVVVDSFPRNDIGKILKSGVRDLFAARGRRVPLTSEQEARLAVPRMREETVRVAMRVRDAVDPGTLRRALREVAAAHEALRLTFPSADGAHVAEIAPEIEPDLVRLPAGRPGGVAGEDGAGPATADGRSGDDPAGDGAGPEDRVERESGRPFDLERGPLFRVILTGPSADGCLLVLCASPLVCDAWSLDTVLYELGTAYAAALAGRAAPVPAATAGYADWAARRRSDRPPAPPGPAAPHPPPVGSTPPGPAVSHPDPASPVPPGPAVSHQDRPAPMPPGPAVPYGFRLAPEVAGRFRQMARACRTTPATVALVCWAATVSLMEEVPDPVVLVREPGRAEPAHAGMVGPLALDVPVRIAPPGGLDDPSDLLKTVESAATRPSPPSGPHTARFLFEGFRPEPYLPGLKSEPHPLPVAAPADGRPLLTLTEQPDGSMSGVCAGPGAERLGRRFRRMCDDLSVS</sequence>
<dbReference type="Gene3D" id="3.30.559.10">
    <property type="entry name" value="Chloramphenicol acetyltransferase-like domain"/>
    <property type="match status" value="1"/>
</dbReference>
<evidence type="ECO:0000259" key="3">
    <source>
        <dbReference type="Pfam" id="PF00668"/>
    </source>
</evidence>
<dbReference type="InterPro" id="IPR050237">
    <property type="entry name" value="ATP-dep_AMP-bd_enzyme"/>
</dbReference>
<keyword evidence="6" id="KW-1185">Reference proteome</keyword>
<dbReference type="HOGENOM" id="CLU_315658_0_0_11"/>
<keyword evidence="5" id="KW-0436">Ligase</keyword>
<feature type="compositionally biased region" description="Pro residues" evidence="1">
    <location>
        <begin position="694"/>
        <end position="715"/>
    </location>
</feature>
<dbReference type="PROSITE" id="PS00455">
    <property type="entry name" value="AMP_BINDING"/>
    <property type="match status" value="1"/>
</dbReference>
<dbReference type="InterPro" id="IPR025110">
    <property type="entry name" value="AMP-bd_C"/>
</dbReference>
<protein>
    <submittedName>
        <fullName evidence="5">Acyl-CoA synthetase (AMP-forming)/AMP-acid ligase II-like protein</fullName>
    </submittedName>
</protein>
<feature type="domain" description="AMP-binding enzyme C-terminal" evidence="4">
    <location>
        <begin position="406"/>
        <end position="479"/>
    </location>
</feature>
<dbReference type="Gene3D" id="3.30.559.30">
    <property type="entry name" value="Nonribosomal peptide synthetase, condensation domain"/>
    <property type="match status" value="1"/>
</dbReference>
<dbReference type="Gene3D" id="3.30.300.30">
    <property type="match status" value="1"/>
</dbReference>
<dbReference type="eggNOG" id="COG1020">
    <property type="taxonomic scope" value="Bacteria"/>
</dbReference>
<dbReference type="EMBL" id="CP001814">
    <property type="protein sequence ID" value="ACZ86283.1"/>
    <property type="molecule type" value="Genomic_DNA"/>
</dbReference>
<name>D2BDJ4_STRRD</name>
<dbReference type="KEGG" id="sro:Sros_3344"/>
<feature type="domain" description="Condensation" evidence="3">
    <location>
        <begin position="609"/>
        <end position="690"/>
    </location>
</feature>
<evidence type="ECO:0000259" key="4">
    <source>
        <dbReference type="Pfam" id="PF13193"/>
    </source>
</evidence>
<dbReference type="STRING" id="479432.Sros_3344"/>
<dbReference type="InterPro" id="IPR001242">
    <property type="entry name" value="Condensation_dom"/>
</dbReference>
<gene>
    <name evidence="5" type="ordered locus">Sros_3344</name>
</gene>
<dbReference type="SUPFAM" id="SSF56801">
    <property type="entry name" value="Acetyl-CoA synthetase-like"/>
    <property type="match status" value="1"/>
</dbReference>
<organism evidence="5 6">
    <name type="scientific">Streptosporangium roseum (strain ATCC 12428 / DSM 43021 / JCM 3005 / KCTC 9067 / NCIMB 10171 / NRRL 2505 / NI 9100)</name>
    <dbReference type="NCBI Taxonomy" id="479432"/>
    <lineage>
        <taxon>Bacteria</taxon>
        <taxon>Bacillati</taxon>
        <taxon>Actinomycetota</taxon>
        <taxon>Actinomycetes</taxon>
        <taxon>Streptosporangiales</taxon>
        <taxon>Streptosporangiaceae</taxon>
        <taxon>Streptosporangium</taxon>
    </lineage>
</organism>
<dbReference type="Pfam" id="PF00501">
    <property type="entry name" value="AMP-binding"/>
    <property type="match status" value="1"/>
</dbReference>
<dbReference type="Pfam" id="PF13193">
    <property type="entry name" value="AMP-binding_C"/>
    <property type="match status" value="1"/>
</dbReference>
<dbReference type="OrthoDB" id="3501794at2"/>
<evidence type="ECO:0000313" key="6">
    <source>
        <dbReference type="Proteomes" id="UP000002029"/>
    </source>
</evidence>
<accession>D2BDJ4</accession>